<dbReference type="Pfam" id="PF00589">
    <property type="entry name" value="Phage_integrase"/>
    <property type="match status" value="1"/>
</dbReference>
<evidence type="ECO:0000313" key="5">
    <source>
        <dbReference type="EMBL" id="MDC3426370.1"/>
    </source>
</evidence>
<organism evidence="5 6">
    <name type="scientific">Terrihalobacillus insolitus</name>
    <dbReference type="NCBI Taxonomy" id="2950438"/>
    <lineage>
        <taxon>Bacteria</taxon>
        <taxon>Bacillati</taxon>
        <taxon>Bacillota</taxon>
        <taxon>Bacilli</taxon>
        <taxon>Bacillales</taxon>
        <taxon>Bacillaceae</taxon>
        <taxon>Terrihalobacillus</taxon>
    </lineage>
</organism>
<evidence type="ECO:0000256" key="2">
    <source>
        <dbReference type="ARBA" id="ARBA00023125"/>
    </source>
</evidence>
<dbReference type="AlphaFoldDB" id="A0A9X4AQB8"/>
<evidence type="ECO:0000259" key="4">
    <source>
        <dbReference type="PROSITE" id="PS51898"/>
    </source>
</evidence>
<dbReference type="PANTHER" id="PTHR30349:SF41">
    <property type="entry name" value="INTEGRASE_RECOMBINASE PROTEIN MJ0367-RELATED"/>
    <property type="match status" value="1"/>
</dbReference>
<dbReference type="EMBL" id="JAMQKB010000052">
    <property type="protein sequence ID" value="MDC3426370.1"/>
    <property type="molecule type" value="Genomic_DNA"/>
</dbReference>
<proteinExistence type="inferred from homology"/>
<dbReference type="Proteomes" id="UP001145050">
    <property type="component" value="Unassembled WGS sequence"/>
</dbReference>
<keyword evidence="3" id="KW-0233">DNA recombination</keyword>
<keyword evidence="6" id="KW-1185">Reference proteome</keyword>
<dbReference type="GO" id="GO:0006310">
    <property type="term" value="P:DNA recombination"/>
    <property type="evidence" value="ECO:0007669"/>
    <property type="project" value="UniProtKB-KW"/>
</dbReference>
<name>A0A9X4AQB8_9BACI</name>
<feature type="domain" description="Tyr recombinase" evidence="4">
    <location>
        <begin position="111"/>
        <end position="303"/>
    </location>
</feature>
<dbReference type="GO" id="GO:0015074">
    <property type="term" value="P:DNA integration"/>
    <property type="evidence" value="ECO:0007669"/>
    <property type="project" value="InterPro"/>
</dbReference>
<accession>A0A9X4AQB8</accession>
<dbReference type="Gene3D" id="1.10.443.10">
    <property type="entry name" value="Intergrase catalytic core"/>
    <property type="match status" value="1"/>
</dbReference>
<comment type="caution">
    <text evidence="5">The sequence shown here is derived from an EMBL/GenBank/DDBJ whole genome shotgun (WGS) entry which is preliminary data.</text>
</comment>
<dbReference type="InterPro" id="IPR050090">
    <property type="entry name" value="Tyrosine_recombinase_XerCD"/>
</dbReference>
<dbReference type="PROSITE" id="PS51898">
    <property type="entry name" value="TYR_RECOMBINASE"/>
    <property type="match status" value="1"/>
</dbReference>
<comment type="similarity">
    <text evidence="1">Belongs to the 'phage' integrase family.</text>
</comment>
<keyword evidence="2" id="KW-0238">DNA-binding</keyword>
<dbReference type="GO" id="GO:0003677">
    <property type="term" value="F:DNA binding"/>
    <property type="evidence" value="ECO:0007669"/>
    <property type="project" value="UniProtKB-KW"/>
</dbReference>
<protein>
    <submittedName>
        <fullName evidence="5">Tyrosine-type recombinase/integrase</fullName>
    </submittedName>
</protein>
<dbReference type="PANTHER" id="PTHR30349">
    <property type="entry name" value="PHAGE INTEGRASE-RELATED"/>
    <property type="match status" value="1"/>
</dbReference>
<gene>
    <name evidence="5" type="ORF">NC797_18135</name>
</gene>
<evidence type="ECO:0000313" key="6">
    <source>
        <dbReference type="Proteomes" id="UP001145050"/>
    </source>
</evidence>
<dbReference type="SUPFAM" id="SSF56349">
    <property type="entry name" value="DNA breaking-rejoining enzymes"/>
    <property type="match status" value="1"/>
</dbReference>
<dbReference type="InterPro" id="IPR013762">
    <property type="entry name" value="Integrase-like_cat_sf"/>
</dbReference>
<sequence length="322" mass="37496">MELSGINAYLIDQYIAFKRNMGYALSSTSNFKTFDDFTIKNDANSVGLTRELADKWIEIRSNESEVTRYKRVNDIRNFCIYLNQLGYQSYIPRLPKKYQSTFTPYIFSEKRLKSFFTACDTIRVKDNTSNMKFILPVVFRLIYGCGLRINEALSLKNKDVNLEEGYIIVRETKNGSDRILPLSDSLITIGKQYKKMIHLSVNESDDYFFIQKNGDRYASDTVYRWFRKILWEAGISHGGKGLGPRVHDLRHSFSVHSLAEMSRKGLDLYYSLPILSKYLGHNSLEATDKYVRLTSDMYPELIEDVNKLCSYLFPEVKQNETY</sequence>
<dbReference type="RefSeq" id="WP_272438198.1">
    <property type="nucleotide sequence ID" value="NZ_JAMQKB010000052.1"/>
</dbReference>
<dbReference type="InterPro" id="IPR002104">
    <property type="entry name" value="Integrase_catalytic"/>
</dbReference>
<evidence type="ECO:0000256" key="1">
    <source>
        <dbReference type="ARBA" id="ARBA00008857"/>
    </source>
</evidence>
<evidence type="ECO:0000256" key="3">
    <source>
        <dbReference type="ARBA" id="ARBA00023172"/>
    </source>
</evidence>
<dbReference type="InterPro" id="IPR011010">
    <property type="entry name" value="DNA_brk_join_enz"/>
</dbReference>
<reference evidence="5" key="1">
    <citation type="submission" date="2022-06" db="EMBL/GenBank/DDBJ databases">
        <title>Aquibacillus sp. a new bacterium isolated from soil saline samples.</title>
        <authorList>
            <person name="Galisteo C."/>
            <person name="De La Haba R."/>
            <person name="Sanchez-Porro C."/>
            <person name="Ventosa A."/>
        </authorList>
    </citation>
    <scope>NUCLEOTIDE SEQUENCE</scope>
    <source>
        <strain evidence="5">3ASR75-11</strain>
    </source>
</reference>